<dbReference type="PANTHER" id="PTHR40077:SF1">
    <property type="entry name" value="MEMBRANE PROTEIN"/>
    <property type="match status" value="1"/>
</dbReference>
<name>Q8FPK0_COREF</name>
<evidence type="ECO:0000313" key="8">
    <source>
        <dbReference type="EMBL" id="BAC18588.1"/>
    </source>
</evidence>
<dbReference type="NCBIfam" id="TIGR03954">
    <property type="entry name" value="integ_memb_HG"/>
    <property type="match status" value="1"/>
</dbReference>
<dbReference type="KEGG" id="cef:CE1778"/>
<comment type="subcellular location">
    <subcellularLocation>
        <location evidence="1">Cell membrane</location>
        <topology evidence="1">Multi-pass membrane protein</topology>
    </subcellularLocation>
</comment>
<evidence type="ECO:0000256" key="5">
    <source>
        <dbReference type="ARBA" id="ARBA00023136"/>
    </source>
</evidence>
<dbReference type="STRING" id="196164.gene:10742199"/>
<keyword evidence="4 6" id="KW-1133">Transmembrane helix</keyword>
<organism evidence="8 9">
    <name type="scientific">Corynebacterium efficiens (strain DSM 44549 / YS-314 / AJ 12310 / JCM 11189 / NBRC 100395)</name>
    <dbReference type="NCBI Taxonomy" id="196164"/>
    <lineage>
        <taxon>Bacteria</taxon>
        <taxon>Bacillati</taxon>
        <taxon>Actinomycetota</taxon>
        <taxon>Actinomycetes</taxon>
        <taxon>Mycobacteriales</taxon>
        <taxon>Corynebacteriaceae</taxon>
        <taxon>Corynebacterium</taxon>
    </lineage>
</organism>
<accession>Q8FPK0</accession>
<keyword evidence="5 6" id="KW-0472">Membrane</keyword>
<evidence type="ECO:0000256" key="6">
    <source>
        <dbReference type="SAM" id="Phobius"/>
    </source>
</evidence>
<keyword evidence="2" id="KW-1003">Cell membrane</keyword>
<evidence type="ECO:0000313" key="9">
    <source>
        <dbReference type="Proteomes" id="UP000001409"/>
    </source>
</evidence>
<dbReference type="GO" id="GO:0005886">
    <property type="term" value="C:plasma membrane"/>
    <property type="evidence" value="ECO:0007669"/>
    <property type="project" value="UniProtKB-SubCell"/>
</dbReference>
<dbReference type="Proteomes" id="UP000001409">
    <property type="component" value="Chromosome"/>
</dbReference>
<dbReference type="PANTHER" id="PTHR40077">
    <property type="entry name" value="MEMBRANE PROTEIN-RELATED"/>
    <property type="match status" value="1"/>
</dbReference>
<dbReference type="eggNOG" id="ENOG5032S6P">
    <property type="taxonomic scope" value="Bacteria"/>
</dbReference>
<feature type="transmembrane region" description="Helical" evidence="6">
    <location>
        <begin position="52"/>
        <end position="73"/>
    </location>
</feature>
<reference evidence="8 9" key="1">
    <citation type="journal article" date="2003" name="Genome Res.">
        <title>Comparative complete genome sequence analysis of the amino acid replacements responsible for the thermostability of Corynebacterium efficiens.</title>
        <authorList>
            <person name="Nishio Y."/>
            <person name="Nakamura Y."/>
            <person name="Kawarabayasi Y."/>
            <person name="Usuda Y."/>
            <person name="Kimura E."/>
            <person name="Sugimoto S."/>
            <person name="Matsui K."/>
            <person name="Yamagishi A."/>
            <person name="Kikuchi H."/>
            <person name="Ikeo K."/>
            <person name="Gojobori T."/>
        </authorList>
    </citation>
    <scope>NUCLEOTIDE SEQUENCE [LARGE SCALE GENOMIC DNA]</scope>
    <source>
        <strain evidence="9">DSM 44549 / YS-314 / AJ 12310 / JCM 11189 / NBRC 100395</strain>
    </source>
</reference>
<dbReference type="AlphaFoldDB" id="Q8FPK0"/>
<feature type="transmembrane region" description="Helical" evidence="6">
    <location>
        <begin position="22"/>
        <end position="40"/>
    </location>
</feature>
<keyword evidence="3 6" id="KW-0812">Transmembrane</keyword>
<dbReference type="InterPro" id="IPR023845">
    <property type="entry name" value="DUF3817_TM"/>
</dbReference>
<protein>
    <recommendedName>
        <fullName evidence="7">DUF3817 domain-containing protein</fullName>
    </recommendedName>
</protein>
<evidence type="ECO:0000256" key="2">
    <source>
        <dbReference type="ARBA" id="ARBA00022475"/>
    </source>
</evidence>
<dbReference type="EMBL" id="BA000035">
    <property type="protein sequence ID" value="BAC18588.1"/>
    <property type="molecule type" value="Genomic_DNA"/>
</dbReference>
<feature type="domain" description="DUF3817" evidence="7">
    <location>
        <begin position="20"/>
        <end position="104"/>
    </location>
</feature>
<feature type="transmembrane region" description="Helical" evidence="6">
    <location>
        <begin position="140"/>
        <end position="161"/>
    </location>
</feature>
<evidence type="ECO:0000256" key="3">
    <source>
        <dbReference type="ARBA" id="ARBA00022692"/>
    </source>
</evidence>
<keyword evidence="9" id="KW-1185">Reference proteome</keyword>
<sequence>MRYQGGHWITVRAMSPKMLHRAAAWLEMFTWTFLIIGMVLKYSGVTDAVTPIAGGVHGFGFLCFAVITVTVWVNNRWTFAQGAVGLLVSVIPWAALPFTLWADRKGILDQGWRFTSPEEQPTTLPDKVLAQLVRHPARSILIILVLVAIVFTLLLTMGQPYDPDAIVESVN</sequence>
<evidence type="ECO:0000256" key="1">
    <source>
        <dbReference type="ARBA" id="ARBA00004651"/>
    </source>
</evidence>
<dbReference type="HOGENOM" id="CLU_118524_0_0_11"/>
<dbReference type="Pfam" id="PF12823">
    <property type="entry name" value="DUF3817"/>
    <property type="match status" value="1"/>
</dbReference>
<feature type="transmembrane region" description="Helical" evidence="6">
    <location>
        <begin position="79"/>
        <end position="102"/>
    </location>
</feature>
<evidence type="ECO:0000259" key="7">
    <source>
        <dbReference type="Pfam" id="PF12823"/>
    </source>
</evidence>
<evidence type="ECO:0000256" key="4">
    <source>
        <dbReference type="ARBA" id="ARBA00022989"/>
    </source>
</evidence>
<proteinExistence type="predicted"/>